<evidence type="ECO:0000256" key="1">
    <source>
        <dbReference type="SAM" id="MobiDB-lite"/>
    </source>
</evidence>
<proteinExistence type="predicted"/>
<evidence type="ECO:0000313" key="3">
    <source>
        <dbReference type="Proteomes" id="UP000252187"/>
    </source>
</evidence>
<dbReference type="EMBL" id="QNTT01000004">
    <property type="protein sequence ID" value="RBA39790.1"/>
    <property type="molecule type" value="Genomic_DNA"/>
</dbReference>
<dbReference type="Proteomes" id="UP000252187">
    <property type="component" value="Unassembled WGS sequence"/>
</dbReference>
<comment type="caution">
    <text evidence="2">The sequence shown here is derived from an EMBL/GenBank/DDBJ whole genome shotgun (WGS) entry which is preliminary data.</text>
</comment>
<reference evidence="2 3" key="1">
    <citation type="submission" date="2018-06" db="EMBL/GenBank/DDBJ databases">
        <title>Whole genome sequencing of four bacterial strains from South Shetland trench revealing bio-synthetic gene clusters.</title>
        <authorList>
            <person name="Abdel-Mageed W.M."/>
            <person name="Lehri B."/>
            <person name="Jarmusch S.A."/>
            <person name="Miranda K."/>
            <person name="Goodfellow M."/>
            <person name="Jaspars M."/>
            <person name="Karlyshev A.V."/>
        </authorList>
    </citation>
    <scope>NUCLEOTIDE SEQUENCE [LARGE SCALE GENOMIC DNA]</scope>
    <source>
        <strain evidence="2 3">SST1</strain>
    </source>
</reference>
<sequence length="81" mass="7990">MSSSRAKASPTGIGESPTPALTDGVAVVIEGVGTDDDGDVSACVSDGSGIRLVTVGLLDLVVREVDDSVVATSLVACAELD</sequence>
<accession>A0A365PD23</accession>
<organism evidence="2 3">
    <name type="scientific">Dietzia maris</name>
    <dbReference type="NCBI Taxonomy" id="37915"/>
    <lineage>
        <taxon>Bacteria</taxon>
        <taxon>Bacillati</taxon>
        <taxon>Actinomycetota</taxon>
        <taxon>Actinomycetes</taxon>
        <taxon>Mycobacteriales</taxon>
        <taxon>Dietziaceae</taxon>
        <taxon>Dietzia</taxon>
    </lineage>
</organism>
<evidence type="ECO:0000313" key="2">
    <source>
        <dbReference type="EMBL" id="RBA39790.1"/>
    </source>
</evidence>
<feature type="region of interest" description="Disordered" evidence="1">
    <location>
        <begin position="1"/>
        <end position="20"/>
    </location>
</feature>
<gene>
    <name evidence="2" type="ORF">DQ226_02570</name>
</gene>
<name>A0A365PD23_9ACTN</name>
<dbReference type="AlphaFoldDB" id="A0A365PD23"/>
<protein>
    <submittedName>
        <fullName evidence="2">Uncharacterized protein</fullName>
    </submittedName>
</protein>